<keyword evidence="7" id="KW-1133">Transmembrane helix</keyword>
<dbReference type="InterPro" id="IPR005702">
    <property type="entry name" value="Wzc-like_C"/>
</dbReference>
<keyword evidence="4" id="KW-0812">Transmembrane</keyword>
<comment type="caution">
    <text evidence="10">The sequence shown here is derived from an EMBL/GenBank/DDBJ whole genome shotgun (WGS) entry which is preliminary data.</text>
</comment>
<dbReference type="Proteomes" id="UP000316639">
    <property type="component" value="Unassembled WGS sequence"/>
</dbReference>
<comment type="subcellular location">
    <subcellularLocation>
        <location evidence="1">Cell membrane</location>
        <topology evidence="1">Multi-pass membrane protein</topology>
    </subcellularLocation>
</comment>
<evidence type="ECO:0000256" key="7">
    <source>
        <dbReference type="ARBA" id="ARBA00022989"/>
    </source>
</evidence>
<evidence type="ECO:0000313" key="10">
    <source>
        <dbReference type="EMBL" id="TWP52416.1"/>
    </source>
</evidence>
<evidence type="ECO:0000256" key="3">
    <source>
        <dbReference type="ARBA" id="ARBA00022475"/>
    </source>
</evidence>
<dbReference type="GO" id="GO:0004715">
    <property type="term" value="F:non-membrane spanning protein tyrosine kinase activity"/>
    <property type="evidence" value="ECO:0007669"/>
    <property type="project" value="UniProtKB-EC"/>
</dbReference>
<keyword evidence="3" id="KW-1003">Cell membrane</keyword>
<dbReference type="GO" id="GO:0005524">
    <property type="term" value="F:ATP binding"/>
    <property type="evidence" value="ECO:0007669"/>
    <property type="project" value="UniProtKB-KW"/>
</dbReference>
<feature type="domain" description="Polysaccharide chain length determinant N-terminal" evidence="9">
    <location>
        <begin position="3"/>
        <end position="84"/>
    </location>
</feature>
<organism evidence="10 11">
    <name type="scientific">Lentzea tibetensis</name>
    <dbReference type="NCBI Taxonomy" id="2591470"/>
    <lineage>
        <taxon>Bacteria</taxon>
        <taxon>Bacillati</taxon>
        <taxon>Actinomycetota</taxon>
        <taxon>Actinomycetes</taxon>
        <taxon>Pseudonocardiales</taxon>
        <taxon>Pseudonocardiaceae</taxon>
        <taxon>Lentzea</taxon>
    </lineage>
</organism>
<dbReference type="InterPro" id="IPR027417">
    <property type="entry name" value="P-loop_NTPase"/>
</dbReference>
<sequence>MSLRGHLQVLRERWRLVVAGLLLGVAAAAAASWAVSPVYAAEVTLFVSAGDGNGDATQAYQGSLLSQQKVKSYTRLVTSGRIRQDLEHRGLAPGRDAVSAEVQPGTVLLTLTATDASPQQAQRLADAVAESFSRLVAELERPVDGGRPTVVVKVVEPAGLPTTPVSPRPVGTFALGLALGLVTGAGAALVRNALDTSVRSDDALRTLVAAPFLGSVPVDPGVRRHPVEFPVSARAEALRRIRTNLRFVDVDRPARTVVVTSSVPGEGKSTVVCDLAITLAEAGRTVVVVDADFHRPSIGEYTGLPSSVGLTSVLIGRVGLDQVLRPWGRAGVAVLTSGPIPPNPSELVASRHIADVLDLLAARFDVVLVDTPPLLPITDGAVLASRCDGAVLLVRHGSTTGKQASSSAGALEAVSARLLGTVLTMTPRSRIDDAYRYLRPPHLNAASLPQHGSSGTHV</sequence>
<keyword evidence="11" id="KW-1185">Reference proteome</keyword>
<dbReference type="SUPFAM" id="SSF52540">
    <property type="entry name" value="P-loop containing nucleoside triphosphate hydrolases"/>
    <property type="match status" value="1"/>
</dbReference>
<evidence type="ECO:0000259" key="9">
    <source>
        <dbReference type="Pfam" id="PF02706"/>
    </source>
</evidence>
<keyword evidence="8" id="KW-0472">Membrane</keyword>
<comment type="similarity">
    <text evidence="2">Belongs to the CpsC/CapA family.</text>
</comment>
<dbReference type="RefSeq" id="WP_146350472.1">
    <property type="nucleotide sequence ID" value="NZ_VOBR01000005.1"/>
</dbReference>
<dbReference type="OrthoDB" id="9812433at2"/>
<dbReference type="Pfam" id="PF02706">
    <property type="entry name" value="Wzz"/>
    <property type="match status" value="1"/>
</dbReference>
<evidence type="ECO:0000256" key="2">
    <source>
        <dbReference type="ARBA" id="ARBA00006683"/>
    </source>
</evidence>
<evidence type="ECO:0000256" key="6">
    <source>
        <dbReference type="ARBA" id="ARBA00022840"/>
    </source>
</evidence>
<dbReference type="Gene3D" id="3.40.50.300">
    <property type="entry name" value="P-loop containing nucleotide triphosphate hydrolases"/>
    <property type="match status" value="1"/>
</dbReference>
<dbReference type="AlphaFoldDB" id="A0A563EXI5"/>
<keyword evidence="6" id="KW-0067">ATP-binding</keyword>
<dbReference type="InterPro" id="IPR033756">
    <property type="entry name" value="YlxH/NBP35"/>
</dbReference>
<keyword evidence="5" id="KW-0547">Nucleotide-binding</keyword>
<dbReference type="InterPro" id="IPR050445">
    <property type="entry name" value="Bact_polysacc_biosynth/exp"/>
</dbReference>
<evidence type="ECO:0000256" key="1">
    <source>
        <dbReference type="ARBA" id="ARBA00004651"/>
    </source>
</evidence>
<dbReference type="EC" id="2.7.10.2" evidence="10"/>
<evidence type="ECO:0000256" key="5">
    <source>
        <dbReference type="ARBA" id="ARBA00022741"/>
    </source>
</evidence>
<keyword evidence="10" id="KW-0808">Transferase</keyword>
<dbReference type="PANTHER" id="PTHR32309:SF31">
    <property type="entry name" value="CAPSULAR EXOPOLYSACCHARIDE FAMILY"/>
    <property type="match status" value="1"/>
</dbReference>
<dbReference type="EMBL" id="VOBR01000005">
    <property type="protein sequence ID" value="TWP52416.1"/>
    <property type="molecule type" value="Genomic_DNA"/>
</dbReference>
<protein>
    <submittedName>
        <fullName evidence="10">Polysaccharide biosynthesis tyrosine autokinase</fullName>
        <ecNumber evidence="10">2.7.10.2</ecNumber>
    </submittedName>
</protein>
<reference evidence="10 11" key="1">
    <citation type="submission" date="2019-07" db="EMBL/GenBank/DDBJ databases">
        <title>Lentzea xizangensis sp. nov., isolated from Qinghai-Tibetan Plateau Soils.</title>
        <authorList>
            <person name="Huang J."/>
        </authorList>
    </citation>
    <scope>NUCLEOTIDE SEQUENCE [LARGE SCALE GENOMIC DNA]</scope>
    <source>
        <strain evidence="10 11">FXJ1.1311</strain>
    </source>
</reference>
<evidence type="ECO:0000313" key="11">
    <source>
        <dbReference type="Proteomes" id="UP000316639"/>
    </source>
</evidence>
<dbReference type="InterPro" id="IPR003856">
    <property type="entry name" value="LPS_length_determ_N"/>
</dbReference>
<accession>A0A563EXI5</accession>
<gene>
    <name evidence="10" type="ORF">FKR81_08750</name>
</gene>
<dbReference type="CDD" id="cd05387">
    <property type="entry name" value="BY-kinase"/>
    <property type="match status" value="1"/>
</dbReference>
<dbReference type="PANTHER" id="PTHR32309">
    <property type="entry name" value="TYROSINE-PROTEIN KINASE"/>
    <property type="match status" value="1"/>
</dbReference>
<keyword evidence="10" id="KW-0418">Kinase</keyword>
<proteinExistence type="inferred from homology"/>
<evidence type="ECO:0000256" key="4">
    <source>
        <dbReference type="ARBA" id="ARBA00022692"/>
    </source>
</evidence>
<evidence type="ECO:0000256" key="8">
    <source>
        <dbReference type="ARBA" id="ARBA00023136"/>
    </source>
</evidence>
<dbReference type="GO" id="GO:0005886">
    <property type="term" value="C:plasma membrane"/>
    <property type="evidence" value="ECO:0007669"/>
    <property type="project" value="UniProtKB-SubCell"/>
</dbReference>
<dbReference type="Pfam" id="PF10609">
    <property type="entry name" value="ParA"/>
    <property type="match status" value="1"/>
</dbReference>
<dbReference type="NCBIfam" id="TIGR01007">
    <property type="entry name" value="eps_fam"/>
    <property type="match status" value="1"/>
</dbReference>
<name>A0A563EXI5_9PSEU</name>